<evidence type="ECO:0008006" key="3">
    <source>
        <dbReference type="Google" id="ProtNLM"/>
    </source>
</evidence>
<accession>A0A1G8SQ96</accession>
<dbReference type="STRING" id="1045773.SAMN05216555_10991"/>
<sequence length="98" mass="10875">MPFSLILTPEAISALEALEGDGHQEKKLKKVRRALGRLQQDPKHPGLSSHKYTSLSGVNGEDVWDSYVENNTPSAWRIFWHYGPAEGAITVLSITPHP</sequence>
<keyword evidence="2" id="KW-1185">Reference proteome</keyword>
<dbReference type="Proteomes" id="UP000182130">
    <property type="component" value="Unassembled WGS sequence"/>
</dbReference>
<protein>
    <recommendedName>
        <fullName evidence="3">Proteic killer suppression protein</fullName>
    </recommendedName>
</protein>
<dbReference type="OrthoDB" id="1524817at2"/>
<reference evidence="2" key="1">
    <citation type="submission" date="2016-10" db="EMBL/GenBank/DDBJ databases">
        <authorList>
            <person name="Varghese N."/>
            <person name="Submissions S."/>
        </authorList>
    </citation>
    <scope>NUCLEOTIDE SEQUENCE [LARGE SCALE GENOMIC DNA]</scope>
    <source>
        <strain evidence="2">CGMCC 1.10783</strain>
    </source>
</reference>
<gene>
    <name evidence="1" type="ORF">SAMN05216555_10991</name>
</gene>
<evidence type="ECO:0000313" key="2">
    <source>
        <dbReference type="Proteomes" id="UP000182130"/>
    </source>
</evidence>
<dbReference type="AlphaFoldDB" id="A0A1G8SQ96"/>
<dbReference type="RefSeq" id="WP_074589444.1">
    <property type="nucleotide sequence ID" value="NZ_FNEI01000009.1"/>
</dbReference>
<evidence type="ECO:0000313" key="1">
    <source>
        <dbReference type="EMBL" id="SDJ31392.1"/>
    </source>
</evidence>
<organism evidence="1 2">
    <name type="scientific">Arthrobacter cupressi</name>
    <dbReference type="NCBI Taxonomy" id="1045773"/>
    <lineage>
        <taxon>Bacteria</taxon>
        <taxon>Bacillati</taxon>
        <taxon>Actinomycetota</taxon>
        <taxon>Actinomycetes</taxon>
        <taxon>Micrococcales</taxon>
        <taxon>Micrococcaceae</taxon>
        <taxon>Arthrobacter</taxon>
    </lineage>
</organism>
<name>A0A1G8SQ96_9MICC</name>
<dbReference type="EMBL" id="FNEI01000009">
    <property type="protein sequence ID" value="SDJ31392.1"/>
    <property type="molecule type" value="Genomic_DNA"/>
</dbReference>
<proteinExistence type="predicted"/>